<accession>A0A8G2BJI5</accession>
<dbReference type="GO" id="GO:0031640">
    <property type="term" value="P:killing of cells of another organism"/>
    <property type="evidence" value="ECO:0007669"/>
    <property type="project" value="UniProtKB-KW"/>
</dbReference>
<reference evidence="4 5" key="1">
    <citation type="submission" date="2016-10" db="EMBL/GenBank/DDBJ databases">
        <authorList>
            <person name="Varghese N."/>
            <person name="Submissions S."/>
        </authorList>
    </citation>
    <scope>NUCLEOTIDE SEQUENCE [LARGE SCALE GENOMIC DNA]</scope>
    <source>
        <strain evidence="4 5">DSM 18839</strain>
    </source>
</reference>
<dbReference type="OrthoDB" id="8808411at2"/>
<protein>
    <submittedName>
        <fullName evidence="4">Toxin homologue of phage lysozyme</fullName>
    </submittedName>
</protein>
<dbReference type="GO" id="GO:0003796">
    <property type="term" value="F:lysozyme activity"/>
    <property type="evidence" value="ECO:0007669"/>
    <property type="project" value="InterPro"/>
</dbReference>
<dbReference type="InterPro" id="IPR031922">
    <property type="entry name" value="Pesticin_C"/>
</dbReference>
<keyword evidence="5" id="KW-1185">Reference proteome</keyword>
<dbReference type="GO" id="GO:0042742">
    <property type="term" value="P:defense response to bacterium"/>
    <property type="evidence" value="ECO:0007669"/>
    <property type="project" value="UniProtKB-KW"/>
</dbReference>
<dbReference type="Pfam" id="PF16754">
    <property type="entry name" value="Pesticin"/>
    <property type="match status" value="1"/>
</dbReference>
<dbReference type="RefSeq" id="WP_093150720.1">
    <property type="nucleotide sequence ID" value="NZ_FNBW01000007.1"/>
</dbReference>
<name>A0A8G2BJI5_9PROT</name>
<keyword evidence="1" id="KW-0929">Antimicrobial</keyword>
<proteinExistence type="predicted"/>
<evidence type="ECO:0000313" key="5">
    <source>
        <dbReference type="Proteomes" id="UP000198615"/>
    </source>
</evidence>
<keyword evidence="2" id="KW-0081">Bacteriolytic enzyme</keyword>
<sequence length="191" mass="21051">MLPSIDWSFIEPLEGFETTGYVPVSGGAPLGMSGVTIGSGVDLGHWTVEQLRRRRVPQHIIDAVGPYLGIRGWPALQLARDRPLILSPDDARMLTDCIRGDIVDAVKSRYDSAAKAAGSLRWNALPEPCRTVVTSVAFQYGPALSSRTPNFWRQVTDGRWAEAHANLMNFGDAYETRRRKEADHLAPVLVP</sequence>
<comment type="caution">
    <text evidence="4">The sequence shown here is derived from an EMBL/GenBank/DDBJ whole genome shotgun (WGS) entry which is preliminary data.</text>
</comment>
<dbReference type="EMBL" id="FNBW01000007">
    <property type="protein sequence ID" value="SDF83983.1"/>
    <property type="molecule type" value="Genomic_DNA"/>
</dbReference>
<evidence type="ECO:0000313" key="4">
    <source>
        <dbReference type="EMBL" id="SDF83983.1"/>
    </source>
</evidence>
<dbReference type="SUPFAM" id="SSF53955">
    <property type="entry name" value="Lysozyme-like"/>
    <property type="match status" value="1"/>
</dbReference>
<feature type="domain" description="Pesticin C-terminal" evidence="3">
    <location>
        <begin position="5"/>
        <end position="160"/>
    </location>
</feature>
<dbReference type="Proteomes" id="UP000198615">
    <property type="component" value="Unassembled WGS sequence"/>
</dbReference>
<evidence type="ECO:0000259" key="3">
    <source>
        <dbReference type="Pfam" id="PF16754"/>
    </source>
</evidence>
<evidence type="ECO:0000256" key="2">
    <source>
        <dbReference type="ARBA" id="ARBA00022638"/>
    </source>
</evidence>
<dbReference type="InterPro" id="IPR023347">
    <property type="entry name" value="Lysozyme_dom_sf"/>
</dbReference>
<organism evidence="4 5">
    <name type="scientific">Thalassobaculum litoreum DSM 18839</name>
    <dbReference type="NCBI Taxonomy" id="1123362"/>
    <lineage>
        <taxon>Bacteria</taxon>
        <taxon>Pseudomonadati</taxon>
        <taxon>Pseudomonadota</taxon>
        <taxon>Alphaproteobacteria</taxon>
        <taxon>Rhodospirillales</taxon>
        <taxon>Thalassobaculaceae</taxon>
        <taxon>Thalassobaculum</taxon>
    </lineage>
</organism>
<evidence type="ECO:0000256" key="1">
    <source>
        <dbReference type="ARBA" id="ARBA00022529"/>
    </source>
</evidence>
<dbReference type="InterPro" id="IPR023346">
    <property type="entry name" value="Lysozyme-like_dom_sf"/>
</dbReference>
<dbReference type="Gene3D" id="1.10.530.40">
    <property type="match status" value="1"/>
</dbReference>
<dbReference type="CDD" id="cd16902">
    <property type="entry name" value="pesticin_lyz"/>
    <property type="match status" value="1"/>
</dbReference>
<gene>
    <name evidence="4" type="ORF">SAMN05660686_02490</name>
</gene>
<dbReference type="AlphaFoldDB" id="A0A8G2BJI5"/>